<evidence type="ECO:0000256" key="1">
    <source>
        <dbReference type="SAM" id="MobiDB-lite"/>
    </source>
</evidence>
<accession>A0AAV4U3T7</accession>
<proteinExistence type="predicted"/>
<comment type="caution">
    <text evidence="2">The sequence shown here is derived from an EMBL/GenBank/DDBJ whole genome shotgun (WGS) entry which is preliminary data.</text>
</comment>
<feature type="region of interest" description="Disordered" evidence="1">
    <location>
        <begin position="1"/>
        <end position="36"/>
    </location>
</feature>
<organism evidence="2 3">
    <name type="scientific">Caerostris extrusa</name>
    <name type="common">Bark spider</name>
    <name type="synonym">Caerostris bankana</name>
    <dbReference type="NCBI Taxonomy" id="172846"/>
    <lineage>
        <taxon>Eukaryota</taxon>
        <taxon>Metazoa</taxon>
        <taxon>Ecdysozoa</taxon>
        <taxon>Arthropoda</taxon>
        <taxon>Chelicerata</taxon>
        <taxon>Arachnida</taxon>
        <taxon>Araneae</taxon>
        <taxon>Araneomorphae</taxon>
        <taxon>Entelegynae</taxon>
        <taxon>Araneoidea</taxon>
        <taxon>Araneidae</taxon>
        <taxon>Caerostris</taxon>
    </lineage>
</organism>
<evidence type="ECO:0000313" key="2">
    <source>
        <dbReference type="EMBL" id="GIY52362.1"/>
    </source>
</evidence>
<protein>
    <submittedName>
        <fullName evidence="2">Uncharacterized protein</fullName>
    </submittedName>
</protein>
<dbReference type="Proteomes" id="UP001054945">
    <property type="component" value="Unassembled WGS sequence"/>
</dbReference>
<gene>
    <name evidence="2" type="ORF">CEXT_550881</name>
</gene>
<feature type="compositionally biased region" description="Basic and acidic residues" evidence="1">
    <location>
        <begin position="24"/>
        <end position="36"/>
    </location>
</feature>
<dbReference type="EMBL" id="BPLR01012233">
    <property type="protein sequence ID" value="GIY52362.1"/>
    <property type="molecule type" value="Genomic_DNA"/>
</dbReference>
<evidence type="ECO:0000313" key="3">
    <source>
        <dbReference type="Proteomes" id="UP001054945"/>
    </source>
</evidence>
<name>A0AAV4U3T7_CAEEX</name>
<keyword evidence="3" id="KW-1185">Reference proteome</keyword>
<dbReference type="AlphaFoldDB" id="A0AAV4U3T7"/>
<reference evidence="2 3" key="1">
    <citation type="submission" date="2021-06" db="EMBL/GenBank/DDBJ databases">
        <title>Caerostris extrusa draft genome.</title>
        <authorList>
            <person name="Kono N."/>
            <person name="Arakawa K."/>
        </authorList>
    </citation>
    <scope>NUCLEOTIDE SEQUENCE [LARGE SCALE GENOMIC DNA]</scope>
</reference>
<sequence>MLQLYDSPAKNTRREVIQRPQKSVLDDGARNRSKTRVDRFGNGSRFVSRMRVDSILGSIGRKRMFPKKYTSSVEQDFNRCKLKQDLELAWCIEGKHQEKRNKTNGMKWRMSEPQSISVLSSTPALDLFRPTCLDIFGYLEKSKGKDGRNCLCATLDLAQPGIAIRRVELF</sequence>